<protein>
    <recommendedName>
        <fullName evidence="2">UTP--glucose-1-phosphate uridylyltransferase</fullName>
        <ecNumber evidence="2">2.7.7.9</ecNumber>
    </recommendedName>
</protein>
<comment type="catalytic activity">
    <reaction evidence="5">
        <text>alpha-D-glucose 1-phosphate + UTP + H(+) = UDP-alpha-D-glucose + diphosphate</text>
        <dbReference type="Rhea" id="RHEA:19889"/>
        <dbReference type="ChEBI" id="CHEBI:15378"/>
        <dbReference type="ChEBI" id="CHEBI:33019"/>
        <dbReference type="ChEBI" id="CHEBI:46398"/>
        <dbReference type="ChEBI" id="CHEBI:58601"/>
        <dbReference type="ChEBI" id="CHEBI:58885"/>
        <dbReference type="EC" id="2.7.7.9"/>
    </reaction>
</comment>
<dbReference type="Proteomes" id="UP000000292">
    <property type="component" value="Chromosome"/>
</dbReference>
<dbReference type="HOGENOM" id="CLU_029499_1_0_9"/>
<dbReference type="KEGG" id="aad:TC41_2717"/>
<dbReference type="InterPro" id="IPR005771">
    <property type="entry name" value="GalU_uridylyltTrfase_bac/arc"/>
</dbReference>
<evidence type="ECO:0000313" key="8">
    <source>
        <dbReference type="Proteomes" id="UP000000292"/>
    </source>
</evidence>
<dbReference type="STRING" id="1048834.TC41_2717"/>
<feature type="domain" description="Nucleotidyl transferase" evidence="6">
    <location>
        <begin position="1"/>
        <end position="222"/>
    </location>
</feature>
<dbReference type="InterPro" id="IPR005835">
    <property type="entry name" value="NTP_transferase_dom"/>
</dbReference>
<evidence type="ECO:0000256" key="2">
    <source>
        <dbReference type="ARBA" id="ARBA00012415"/>
    </source>
</evidence>
<gene>
    <name evidence="7" type="ordered locus">TC41_2717</name>
</gene>
<dbReference type="EMBL" id="CP002902">
    <property type="protein sequence ID" value="AEJ44611.1"/>
    <property type="molecule type" value="Genomic_DNA"/>
</dbReference>
<dbReference type="GO" id="GO:0003983">
    <property type="term" value="F:UTP:glucose-1-phosphate uridylyltransferase activity"/>
    <property type="evidence" value="ECO:0007669"/>
    <property type="project" value="UniProtKB-EC"/>
</dbReference>
<dbReference type="EC" id="2.7.7.9" evidence="2"/>
<evidence type="ECO:0000256" key="3">
    <source>
        <dbReference type="ARBA" id="ARBA00022679"/>
    </source>
</evidence>
<dbReference type="AlphaFoldDB" id="F8IIT6"/>
<evidence type="ECO:0000313" key="7">
    <source>
        <dbReference type="EMBL" id="AEJ44611.1"/>
    </source>
</evidence>
<evidence type="ECO:0000256" key="4">
    <source>
        <dbReference type="ARBA" id="ARBA00022695"/>
    </source>
</evidence>
<reference evidence="8" key="2">
    <citation type="submission" date="2011-06" db="EMBL/GenBank/DDBJ databases">
        <title>The complete genome sequence of Alicyclobacillus acidocaldarius sp. Tc-4-1.</title>
        <authorList>
            <person name="Chen Y."/>
            <person name="He Y."/>
            <person name="Dong Z."/>
            <person name="Hu S."/>
        </authorList>
    </citation>
    <scope>NUCLEOTIDE SEQUENCE [LARGE SCALE GENOMIC DNA]</scope>
    <source>
        <strain evidence="8">Tc-4-1</strain>
    </source>
</reference>
<keyword evidence="4 7" id="KW-0548">Nucleotidyltransferase</keyword>
<keyword evidence="3 7" id="KW-0808">Transferase</keyword>
<dbReference type="PANTHER" id="PTHR43197:SF1">
    <property type="entry name" value="UTP--GLUCOSE-1-PHOSPHATE URIDYLYLTRANSFERASE"/>
    <property type="match status" value="1"/>
</dbReference>
<proteinExistence type="inferred from homology"/>
<dbReference type="eggNOG" id="COG1210">
    <property type="taxonomic scope" value="Bacteria"/>
</dbReference>
<sequence>MFPILDTPAIAFGLEEARASKVARVIVVIHPEKRMLVDFVQNWAKELRTIKGEVPEIQFVVQERPPGLGHAVWSARDAVGEEPFYVLLPDELFFPETPSLLALGRNAPASWVALVGTQKVPPDEIHQYGMVGLHEGARVVKVVEKPRPDEAPSNVAMVGRYAFQPSIFDALAETAPDPSGEIQLADAIRLLLPDGVYAQCLAGERFDIGNPSGWARAAQALARVRRTAAASQSAARS</sequence>
<organism evidence="7 8">
    <name type="scientific">Alicyclobacillus acidocaldarius (strain Tc-4-1)</name>
    <name type="common">Bacillus acidocaldarius</name>
    <dbReference type="NCBI Taxonomy" id="1048834"/>
    <lineage>
        <taxon>Bacteria</taxon>
        <taxon>Bacillati</taxon>
        <taxon>Bacillota</taxon>
        <taxon>Bacilli</taxon>
        <taxon>Bacillales</taxon>
        <taxon>Alicyclobacillaceae</taxon>
        <taxon>Alicyclobacillus</taxon>
    </lineage>
</organism>
<reference evidence="7 8" key="1">
    <citation type="journal article" date="2011" name="J. Bacteriol.">
        <title>Complete Genome Sequence of Alicyclobacillus acidocaldarius Strain Tc-4-1.</title>
        <authorList>
            <person name="Chen Y."/>
            <person name="He Y."/>
            <person name="Zhang B."/>
            <person name="Yang J."/>
            <person name="Li W."/>
            <person name="Dong Z."/>
            <person name="Hu S."/>
        </authorList>
    </citation>
    <scope>NUCLEOTIDE SEQUENCE [LARGE SCALE GENOMIC DNA]</scope>
    <source>
        <strain evidence="7 8">Tc-4-1</strain>
    </source>
</reference>
<evidence type="ECO:0000256" key="5">
    <source>
        <dbReference type="ARBA" id="ARBA00048128"/>
    </source>
</evidence>
<evidence type="ECO:0000259" key="6">
    <source>
        <dbReference type="Pfam" id="PF00483"/>
    </source>
</evidence>
<dbReference type="InterPro" id="IPR029044">
    <property type="entry name" value="Nucleotide-diphossugar_trans"/>
</dbReference>
<dbReference type="Gene3D" id="3.90.550.10">
    <property type="entry name" value="Spore Coat Polysaccharide Biosynthesis Protein SpsA, Chain A"/>
    <property type="match status" value="1"/>
</dbReference>
<dbReference type="PATRIC" id="fig|1048834.4.peg.2576"/>
<dbReference type="GO" id="GO:0006011">
    <property type="term" value="P:UDP-alpha-D-glucose metabolic process"/>
    <property type="evidence" value="ECO:0007669"/>
    <property type="project" value="InterPro"/>
</dbReference>
<evidence type="ECO:0000256" key="1">
    <source>
        <dbReference type="ARBA" id="ARBA00006890"/>
    </source>
</evidence>
<name>F8IIT6_ALIAT</name>
<dbReference type="Pfam" id="PF00483">
    <property type="entry name" value="NTP_transferase"/>
    <property type="match status" value="1"/>
</dbReference>
<accession>F8IIT6</accession>
<comment type="similarity">
    <text evidence="1">Belongs to the UDPGP type 2 family.</text>
</comment>
<dbReference type="PANTHER" id="PTHR43197">
    <property type="entry name" value="UTP--GLUCOSE-1-PHOSPHATE URIDYLYLTRANSFERASE"/>
    <property type="match status" value="1"/>
</dbReference>
<dbReference type="SUPFAM" id="SSF53448">
    <property type="entry name" value="Nucleotide-diphospho-sugar transferases"/>
    <property type="match status" value="1"/>
</dbReference>